<dbReference type="Pfam" id="PF18734">
    <property type="entry name" value="HEPN_AbiU2"/>
    <property type="match status" value="1"/>
</dbReference>
<dbReference type="EMBL" id="BSNN01000002">
    <property type="protein sequence ID" value="GLQ34374.1"/>
    <property type="molecule type" value="Genomic_DNA"/>
</dbReference>
<name>A0ABQ5VSR5_9RHOB</name>
<gene>
    <name evidence="2" type="ORF">GCM10007939_06570</name>
</gene>
<evidence type="ECO:0000313" key="2">
    <source>
        <dbReference type="EMBL" id="GLQ34374.1"/>
    </source>
</evidence>
<evidence type="ECO:0000313" key="3">
    <source>
        <dbReference type="Proteomes" id="UP001156694"/>
    </source>
</evidence>
<reference evidence="3" key="1">
    <citation type="journal article" date="2019" name="Int. J. Syst. Evol. Microbiol.">
        <title>The Global Catalogue of Microorganisms (GCM) 10K type strain sequencing project: providing services to taxonomists for standard genome sequencing and annotation.</title>
        <authorList>
            <consortium name="The Broad Institute Genomics Platform"/>
            <consortium name="The Broad Institute Genome Sequencing Center for Infectious Disease"/>
            <person name="Wu L."/>
            <person name="Ma J."/>
        </authorList>
    </citation>
    <scope>NUCLEOTIDE SEQUENCE [LARGE SCALE GENOMIC DNA]</scope>
    <source>
        <strain evidence="3">NBRC 110140</strain>
    </source>
</reference>
<dbReference type="Proteomes" id="UP001156694">
    <property type="component" value="Unassembled WGS sequence"/>
</dbReference>
<comment type="caution">
    <text evidence="2">The sequence shown here is derived from an EMBL/GenBank/DDBJ whole genome shotgun (WGS) entry which is preliminary data.</text>
</comment>
<protein>
    <recommendedName>
        <fullName evidence="1">HEPN AbiU2-like domain-containing protein</fullName>
    </recommendedName>
</protein>
<organism evidence="2 3">
    <name type="scientific">Amylibacter marinus</name>
    <dbReference type="NCBI Taxonomy" id="1475483"/>
    <lineage>
        <taxon>Bacteria</taxon>
        <taxon>Pseudomonadati</taxon>
        <taxon>Pseudomonadota</taxon>
        <taxon>Alphaproteobacteria</taxon>
        <taxon>Rhodobacterales</taxon>
        <taxon>Paracoccaceae</taxon>
        <taxon>Amylibacter</taxon>
    </lineage>
</organism>
<accession>A0ABQ5VSR5</accession>
<evidence type="ECO:0000259" key="1">
    <source>
        <dbReference type="Pfam" id="PF18734"/>
    </source>
</evidence>
<dbReference type="InterPro" id="IPR040704">
    <property type="entry name" value="HEPN_AbiU2"/>
</dbReference>
<keyword evidence="3" id="KW-1185">Reference proteome</keyword>
<proteinExistence type="predicted"/>
<sequence>MELYMTLKDYQDRYGPELGEVIFHVERAVVELQITWRDYCILFENNPKRNELLRKAGGNTVLRIQRLFQDDIVMQLSRLLETSNSKQNRAMNLALLQTQLLEEHNEFAQKVPWTKKKAWKKLKFHRDKRIGHAEVNAFNDGLASNCFNRDYVSGVIDKIRKIFEHISANRDDLNSSEKSADRSWRIIGPAPSANWLLHTIYLGVECFDESGLDTTVPDWLRESEQDIYGYTRN</sequence>
<feature type="domain" description="HEPN AbiU2-like" evidence="1">
    <location>
        <begin position="31"/>
        <end position="167"/>
    </location>
</feature>